<dbReference type="RefSeq" id="WP_137195251.1">
    <property type="nucleotide sequence ID" value="NZ_CP039965.1"/>
</dbReference>
<evidence type="ECO:0000313" key="4">
    <source>
        <dbReference type="EMBL" id="QCO57457.1"/>
    </source>
</evidence>
<proteinExistence type="predicted"/>
<dbReference type="EMBL" id="CP039965">
    <property type="protein sequence ID" value="QCO57457.1"/>
    <property type="molecule type" value="Genomic_DNA"/>
</dbReference>
<dbReference type="Proteomes" id="UP000298631">
    <property type="component" value="Plasmid unnamed1"/>
</dbReference>
<feature type="coiled-coil region" evidence="2">
    <location>
        <begin position="39"/>
        <end position="66"/>
    </location>
</feature>
<dbReference type="AlphaFoldDB" id="A0A4P8EK86"/>
<sequence length="365" mass="39069">MDDINKEIQETLTEIKSSVDAKLETTVLKSDFETLSLKIEVDSTELKSFKTELEALEAKLNALPAQTNIKKEDPKMNIHEIFEKNFAETGKAETEVFLKAINQTTNVTGAPTDTLGLEGSLFASNPFRALAKNLETNSKAITIPVRTGAHGAAKSAAVRNLTDAGTAAVTEVTVMVETIDALSNVAIETSDDIIGFDAYWAQDMLDEIASVEAQSHVTIVEAISGVTAAHATNLALADFASLMFSVAPQYRANGAFVVSTGAMAQLRTLSQSSTGGDLVFDAQIGTFRLFGAPVYESAYMAAPASTKVVAAYGDFQKGLIIANRGSATVGRYVETKPGHYSYYASLRSGMKQLHTDALKTLKMKT</sequence>
<comment type="subcellular location">
    <subcellularLocation>
        <location evidence="1">Virion</location>
    </subcellularLocation>
</comment>
<protein>
    <submittedName>
        <fullName evidence="4">Phage major capsid protein</fullName>
    </submittedName>
</protein>
<evidence type="ECO:0000313" key="5">
    <source>
        <dbReference type="Proteomes" id="UP000298631"/>
    </source>
</evidence>
<keyword evidence="4" id="KW-0614">Plasmid</keyword>
<reference evidence="4 5" key="1">
    <citation type="submission" date="2019-05" db="EMBL/GenBank/DDBJ databases">
        <title>Pseudorhodobacter turbinis sp. nov., isolated from the gut of the Korean turban shell.</title>
        <authorList>
            <person name="Jeong Y.-S."/>
            <person name="Kang W.-R."/>
            <person name="Bae J.-W."/>
        </authorList>
    </citation>
    <scope>NUCLEOTIDE SEQUENCE [LARGE SCALE GENOMIC DNA]</scope>
    <source>
        <strain evidence="4 5">S12M18</strain>
        <plasmid evidence="4 5">unnamed1</plasmid>
    </source>
</reference>
<geneLocation type="plasmid" evidence="4 5">
    <name>unnamed1</name>
</geneLocation>
<dbReference type="Pfam" id="PF05065">
    <property type="entry name" value="Phage_capsid"/>
    <property type="match status" value="1"/>
</dbReference>
<evidence type="ECO:0000259" key="3">
    <source>
        <dbReference type="Pfam" id="PF05065"/>
    </source>
</evidence>
<dbReference type="KEGG" id="pseb:EOK75_17235"/>
<dbReference type="InterPro" id="IPR054612">
    <property type="entry name" value="Phage_capsid-like_C"/>
</dbReference>
<feature type="domain" description="Phage capsid-like C-terminal" evidence="3">
    <location>
        <begin position="120"/>
        <end position="362"/>
    </location>
</feature>
<evidence type="ECO:0000256" key="2">
    <source>
        <dbReference type="SAM" id="Coils"/>
    </source>
</evidence>
<accession>A0A4P8EK86</accession>
<organism evidence="4 5">
    <name type="scientific">Pseudorhodobacter turbinis</name>
    <dbReference type="NCBI Taxonomy" id="2500533"/>
    <lineage>
        <taxon>Bacteria</taxon>
        <taxon>Pseudomonadati</taxon>
        <taxon>Pseudomonadota</taxon>
        <taxon>Alphaproteobacteria</taxon>
        <taxon>Rhodobacterales</taxon>
        <taxon>Paracoccaceae</taxon>
        <taxon>Pseudorhodobacter</taxon>
    </lineage>
</organism>
<dbReference type="OrthoDB" id="9786516at2"/>
<evidence type="ECO:0000256" key="1">
    <source>
        <dbReference type="ARBA" id="ARBA00004328"/>
    </source>
</evidence>
<keyword evidence="2" id="KW-0175">Coiled coil</keyword>
<dbReference type="SUPFAM" id="SSF56563">
    <property type="entry name" value="Major capsid protein gp5"/>
    <property type="match status" value="1"/>
</dbReference>
<dbReference type="InterPro" id="IPR024455">
    <property type="entry name" value="Phage_capsid"/>
</dbReference>
<gene>
    <name evidence="4" type="ORF">EOK75_17235</name>
</gene>
<keyword evidence="5" id="KW-1185">Reference proteome</keyword>
<dbReference type="NCBIfam" id="TIGR01554">
    <property type="entry name" value="major_cap_HK97"/>
    <property type="match status" value="1"/>
</dbReference>
<name>A0A4P8EK86_9RHOB</name>